<dbReference type="EMBL" id="UZAH01034185">
    <property type="protein sequence ID" value="VDP33756.1"/>
    <property type="molecule type" value="Genomic_DNA"/>
</dbReference>
<reference evidence="4" key="2">
    <citation type="submission" date="2019-09" db="UniProtKB">
        <authorList>
            <consortium name="WormBaseParasite"/>
        </authorList>
    </citation>
    <scope>IDENTIFICATION</scope>
</reference>
<dbReference type="AlphaFoldDB" id="A0A183GIZ2"/>
<reference evidence="2 3" key="1">
    <citation type="submission" date="2018-11" db="EMBL/GenBank/DDBJ databases">
        <authorList>
            <consortium name="Pathogen Informatics"/>
        </authorList>
    </citation>
    <scope>NUCLEOTIDE SEQUENCE [LARGE SCALE GENOMIC DNA]</scope>
</reference>
<name>A0A183GIZ2_HELPZ</name>
<protein>
    <submittedName>
        <fullName evidence="4">Brain protein I3</fullName>
    </submittedName>
</protein>
<dbReference type="InterPro" id="IPR019317">
    <property type="entry name" value="BRI3"/>
</dbReference>
<accession>A0A183GIZ2</accession>
<feature type="transmembrane region" description="Helical" evidence="1">
    <location>
        <begin position="24"/>
        <end position="42"/>
    </location>
</feature>
<keyword evidence="1" id="KW-0472">Membrane</keyword>
<dbReference type="Pfam" id="PF10164">
    <property type="entry name" value="BRI3"/>
    <property type="match status" value="1"/>
</dbReference>
<dbReference type="WBParaSite" id="HPBE_0002262401-mRNA-1">
    <property type="protein sequence ID" value="HPBE_0002262401-mRNA-1"/>
    <property type="gene ID" value="HPBE_0002262401"/>
</dbReference>
<dbReference type="OrthoDB" id="2564984at2759"/>
<keyword evidence="1" id="KW-0812">Transmembrane</keyword>
<proteinExistence type="predicted"/>
<organism evidence="3 4">
    <name type="scientific">Heligmosomoides polygyrus</name>
    <name type="common">Parasitic roundworm</name>
    <dbReference type="NCBI Taxonomy" id="6339"/>
    <lineage>
        <taxon>Eukaryota</taxon>
        <taxon>Metazoa</taxon>
        <taxon>Ecdysozoa</taxon>
        <taxon>Nematoda</taxon>
        <taxon>Chromadorea</taxon>
        <taxon>Rhabditida</taxon>
        <taxon>Rhabditina</taxon>
        <taxon>Rhabditomorpha</taxon>
        <taxon>Strongyloidea</taxon>
        <taxon>Heligmosomidae</taxon>
        <taxon>Heligmosomoides</taxon>
    </lineage>
</organism>
<dbReference type="Proteomes" id="UP000050761">
    <property type="component" value="Unassembled WGS sequence"/>
</dbReference>
<keyword evidence="1" id="KW-1133">Transmembrane helix</keyword>
<evidence type="ECO:0000313" key="3">
    <source>
        <dbReference type="Proteomes" id="UP000050761"/>
    </source>
</evidence>
<evidence type="ECO:0000313" key="4">
    <source>
        <dbReference type="WBParaSite" id="HPBE_0002262401-mRNA-1"/>
    </source>
</evidence>
<keyword evidence="3" id="KW-1185">Reference proteome</keyword>
<accession>A0A3P8GSH3</accession>
<evidence type="ECO:0000256" key="1">
    <source>
        <dbReference type="SAM" id="Phobius"/>
    </source>
</evidence>
<gene>
    <name evidence="2" type="ORF">HPBE_LOCUS22622</name>
</gene>
<sequence length="109" mass="11883">MTTASDTSSCPDCQSRTVRWRNTLTGVLWAVLCFPCGIYCCLKRRQQHCSQCDCDVGPRLLSFSIQLSGTRQKGKKETCSTCGNTSSSAALELLPAPFLLCAVVRSTLL</sequence>
<evidence type="ECO:0000313" key="2">
    <source>
        <dbReference type="EMBL" id="VDP33756.1"/>
    </source>
</evidence>